<keyword evidence="6" id="KW-0687">Ribonucleoprotein</keyword>
<dbReference type="InterPro" id="IPR026146">
    <property type="entry name" value="Ribosomal_uS3m"/>
</dbReference>
<name>A0A914DSN8_9BILA</name>
<protein>
    <submittedName>
        <fullName evidence="8">Uncharacterized protein</fullName>
    </submittedName>
</protein>
<evidence type="ECO:0000313" key="7">
    <source>
        <dbReference type="Proteomes" id="UP000887540"/>
    </source>
</evidence>
<dbReference type="PANTHER" id="PTHR21244:SF1">
    <property type="entry name" value="SMALL RIBOSOMAL SUBUNIT PROTEIN US3M"/>
    <property type="match status" value="1"/>
</dbReference>
<dbReference type="AlphaFoldDB" id="A0A914DSN8"/>
<accession>A0A914DSN8</accession>
<dbReference type="Proteomes" id="UP000887540">
    <property type="component" value="Unplaced"/>
</dbReference>
<dbReference type="GO" id="GO:0005739">
    <property type="term" value="C:mitochondrion"/>
    <property type="evidence" value="ECO:0007669"/>
    <property type="project" value="UniProtKB-SubCell"/>
</dbReference>
<proteinExistence type="inferred from homology"/>
<comment type="similarity">
    <text evidence="2">Belongs to the universal ribosomal protein uS3 family.</text>
</comment>
<comment type="subcellular location">
    <subcellularLocation>
        <location evidence="1">Mitochondrion</location>
    </subcellularLocation>
</comment>
<evidence type="ECO:0000256" key="4">
    <source>
        <dbReference type="ARBA" id="ARBA00022980"/>
    </source>
</evidence>
<keyword evidence="5" id="KW-0496">Mitochondrion</keyword>
<reference evidence="8" key="1">
    <citation type="submission" date="2022-11" db="UniProtKB">
        <authorList>
            <consortium name="WormBaseParasite"/>
        </authorList>
    </citation>
    <scope>IDENTIFICATION</scope>
</reference>
<keyword evidence="3" id="KW-0809">Transit peptide</keyword>
<dbReference type="GO" id="GO:0006412">
    <property type="term" value="P:translation"/>
    <property type="evidence" value="ECO:0007669"/>
    <property type="project" value="TreeGrafter"/>
</dbReference>
<evidence type="ECO:0000256" key="1">
    <source>
        <dbReference type="ARBA" id="ARBA00004173"/>
    </source>
</evidence>
<dbReference type="GO" id="GO:1990904">
    <property type="term" value="C:ribonucleoprotein complex"/>
    <property type="evidence" value="ECO:0007669"/>
    <property type="project" value="UniProtKB-KW"/>
</dbReference>
<evidence type="ECO:0000256" key="3">
    <source>
        <dbReference type="ARBA" id="ARBA00022946"/>
    </source>
</evidence>
<keyword evidence="7" id="KW-1185">Reference proteome</keyword>
<evidence type="ECO:0000256" key="5">
    <source>
        <dbReference type="ARBA" id="ARBA00023128"/>
    </source>
</evidence>
<sequence length="121" mass="14484">MAEKPQMYGVRKAWLTWHSQNLEEFRQVQPYVLIQDEAIRRFLRGFLPDNVVNDGEEIIIKRRGNIVIITGFLKLKGNPDKKKIYWMLGFVEEFFSILLKQPVKLEFQFVKDEHELAVRYI</sequence>
<dbReference type="PANTHER" id="PTHR21244">
    <property type="entry name" value="MITOCHONDRIAL 28S RIBOSOMAL PROTEIN S24"/>
    <property type="match status" value="1"/>
</dbReference>
<dbReference type="WBParaSite" id="ACRNAN_scaffold3507.g21697.t1">
    <property type="protein sequence ID" value="ACRNAN_scaffold3507.g21697.t1"/>
    <property type="gene ID" value="ACRNAN_scaffold3507.g21697"/>
</dbReference>
<dbReference type="Pfam" id="PF14955">
    <property type="entry name" value="MRP-S24"/>
    <property type="match status" value="1"/>
</dbReference>
<evidence type="ECO:0000256" key="2">
    <source>
        <dbReference type="ARBA" id="ARBA00010761"/>
    </source>
</evidence>
<evidence type="ECO:0000313" key="8">
    <source>
        <dbReference type="WBParaSite" id="ACRNAN_scaffold3507.g21697.t1"/>
    </source>
</evidence>
<keyword evidence="4" id="KW-0689">Ribosomal protein</keyword>
<organism evidence="7 8">
    <name type="scientific">Acrobeloides nanus</name>
    <dbReference type="NCBI Taxonomy" id="290746"/>
    <lineage>
        <taxon>Eukaryota</taxon>
        <taxon>Metazoa</taxon>
        <taxon>Ecdysozoa</taxon>
        <taxon>Nematoda</taxon>
        <taxon>Chromadorea</taxon>
        <taxon>Rhabditida</taxon>
        <taxon>Tylenchina</taxon>
        <taxon>Cephalobomorpha</taxon>
        <taxon>Cephaloboidea</taxon>
        <taxon>Cephalobidae</taxon>
        <taxon>Acrobeloides</taxon>
    </lineage>
</organism>
<dbReference type="GO" id="GO:0005840">
    <property type="term" value="C:ribosome"/>
    <property type="evidence" value="ECO:0007669"/>
    <property type="project" value="UniProtKB-KW"/>
</dbReference>
<evidence type="ECO:0000256" key="6">
    <source>
        <dbReference type="ARBA" id="ARBA00023274"/>
    </source>
</evidence>